<evidence type="ECO:0000256" key="1">
    <source>
        <dbReference type="ARBA" id="ARBA00009630"/>
    </source>
</evidence>
<dbReference type="NCBIfam" id="TIGR02180">
    <property type="entry name" value="GRX_euk"/>
    <property type="match status" value="1"/>
</dbReference>
<dbReference type="FunFam" id="3.40.30.10:FF:000093">
    <property type="entry name" value="Glutaredoxin 2"/>
    <property type="match status" value="1"/>
</dbReference>
<dbReference type="PRINTS" id="PR00160">
    <property type="entry name" value="GLUTAREDOXIN"/>
</dbReference>
<evidence type="ECO:0000256" key="2">
    <source>
        <dbReference type="SAM" id="MobiDB-lite"/>
    </source>
</evidence>
<feature type="compositionally biased region" description="Low complexity" evidence="2">
    <location>
        <begin position="116"/>
        <end position="133"/>
    </location>
</feature>
<keyword evidence="6" id="KW-1185">Reference proteome</keyword>
<dbReference type="InterPro" id="IPR011899">
    <property type="entry name" value="Glutaredoxin_euk/vir"/>
</dbReference>
<organism evidence="5 6">
    <name type="scientific">Phialocephala subalpina</name>
    <dbReference type="NCBI Taxonomy" id="576137"/>
    <lineage>
        <taxon>Eukaryota</taxon>
        <taxon>Fungi</taxon>
        <taxon>Dikarya</taxon>
        <taxon>Ascomycota</taxon>
        <taxon>Pezizomycotina</taxon>
        <taxon>Leotiomycetes</taxon>
        <taxon>Helotiales</taxon>
        <taxon>Mollisiaceae</taxon>
        <taxon>Phialocephala</taxon>
        <taxon>Phialocephala fortinii species complex</taxon>
    </lineage>
</organism>
<dbReference type="PANTHER" id="PTHR45694:SF5">
    <property type="entry name" value="GLUTAREDOXIN 2"/>
    <property type="match status" value="1"/>
</dbReference>
<dbReference type="GO" id="GO:0000324">
    <property type="term" value="C:fungal-type vacuole"/>
    <property type="evidence" value="ECO:0007669"/>
    <property type="project" value="TreeGrafter"/>
</dbReference>
<keyword evidence="3" id="KW-0732">Signal</keyword>
<name>A0A1L7X788_9HELO</name>
<dbReference type="GO" id="GO:0005801">
    <property type="term" value="C:cis-Golgi network"/>
    <property type="evidence" value="ECO:0007669"/>
    <property type="project" value="UniProtKB-ARBA"/>
</dbReference>
<comment type="similarity">
    <text evidence="1">Belongs to the glutaredoxin family. Monothiol subfamily.</text>
</comment>
<feature type="domain" description="Glutaredoxin" evidence="4">
    <location>
        <begin position="174"/>
        <end position="239"/>
    </location>
</feature>
<dbReference type="PANTHER" id="PTHR45694">
    <property type="entry name" value="GLUTAREDOXIN 2"/>
    <property type="match status" value="1"/>
</dbReference>
<dbReference type="EMBL" id="FJOG01000017">
    <property type="protein sequence ID" value="CZR60890.1"/>
    <property type="molecule type" value="Genomic_DNA"/>
</dbReference>
<evidence type="ECO:0000313" key="5">
    <source>
        <dbReference type="EMBL" id="CZR60890.1"/>
    </source>
</evidence>
<evidence type="ECO:0000259" key="4">
    <source>
        <dbReference type="Pfam" id="PF00462"/>
    </source>
</evidence>
<accession>A0A1L7X788</accession>
<dbReference type="GO" id="GO:0005796">
    <property type="term" value="C:Golgi lumen"/>
    <property type="evidence" value="ECO:0007669"/>
    <property type="project" value="TreeGrafter"/>
</dbReference>
<dbReference type="Proteomes" id="UP000184330">
    <property type="component" value="Unassembled WGS sequence"/>
</dbReference>
<dbReference type="Pfam" id="PF00462">
    <property type="entry name" value="Glutaredoxin"/>
    <property type="match status" value="1"/>
</dbReference>
<dbReference type="OrthoDB" id="423313at2759"/>
<dbReference type="SUPFAM" id="SSF52833">
    <property type="entry name" value="Thioredoxin-like"/>
    <property type="match status" value="1"/>
</dbReference>
<dbReference type="CDD" id="cd03419">
    <property type="entry name" value="GRX_GRXh_1_2_like"/>
    <property type="match status" value="1"/>
</dbReference>
<dbReference type="PROSITE" id="PS51354">
    <property type="entry name" value="GLUTAREDOXIN_2"/>
    <property type="match status" value="1"/>
</dbReference>
<dbReference type="InterPro" id="IPR002109">
    <property type="entry name" value="Glutaredoxin"/>
</dbReference>
<dbReference type="Gene3D" id="3.40.30.10">
    <property type="entry name" value="Glutaredoxin"/>
    <property type="match status" value="1"/>
</dbReference>
<dbReference type="InterPro" id="IPR036249">
    <property type="entry name" value="Thioredoxin-like_sf"/>
</dbReference>
<dbReference type="AlphaFoldDB" id="A0A1L7X788"/>
<dbReference type="GO" id="GO:0034599">
    <property type="term" value="P:cellular response to oxidative stress"/>
    <property type="evidence" value="ECO:0007669"/>
    <property type="project" value="TreeGrafter"/>
</dbReference>
<protein>
    <submittedName>
        <fullName evidence="5">Related to glutaredoxin</fullName>
    </submittedName>
</protein>
<dbReference type="InterPro" id="IPR014025">
    <property type="entry name" value="Glutaredoxin_subgr"/>
</dbReference>
<feature type="region of interest" description="Disordered" evidence="2">
    <location>
        <begin position="48"/>
        <end position="133"/>
    </location>
</feature>
<reference evidence="5 6" key="1">
    <citation type="submission" date="2016-03" db="EMBL/GenBank/DDBJ databases">
        <authorList>
            <person name="Ploux O."/>
        </authorList>
    </citation>
    <scope>NUCLEOTIDE SEQUENCE [LARGE SCALE GENOMIC DNA]</scope>
    <source>
        <strain evidence="5 6">UAMH 11012</strain>
    </source>
</reference>
<evidence type="ECO:0000256" key="3">
    <source>
        <dbReference type="SAM" id="SignalP"/>
    </source>
</evidence>
<feature type="signal peptide" evidence="3">
    <location>
        <begin position="1"/>
        <end position="30"/>
    </location>
</feature>
<sequence>MASMRRIKTIFLLIFIFALTILFYTNSARSSQNPDLRTASDFYSKTKIALDNQNNPKKPGTPGAKDSIIGTGNEKGDGGEFGGDEESKAMQQRLKEAADSAKEKANAKAPKPDPPSAVVGKGSAAEGASGERSVAGRKKFGVVGGEVQEPIKEESEEEHNAEVELNLILKKSPIIIFSKSYCPHSKRAKDILLGKYIIDPAPYVVELDQHKQGPQLQALLAEKTGRKTVPNVLINGVSIGGGDDVAELHESKTLIDKINEFGGKKILEVKAKPVEPSEDHGLR</sequence>
<gene>
    <name evidence="5" type="ORF">PAC_10786</name>
</gene>
<dbReference type="STRING" id="576137.A0A1L7X788"/>
<dbReference type="GO" id="GO:0004362">
    <property type="term" value="F:glutathione-disulfide reductase (NADPH) activity"/>
    <property type="evidence" value="ECO:0007669"/>
    <property type="project" value="UniProtKB-ARBA"/>
</dbReference>
<proteinExistence type="inferred from homology"/>
<evidence type="ECO:0000313" key="6">
    <source>
        <dbReference type="Proteomes" id="UP000184330"/>
    </source>
</evidence>
<feature type="chain" id="PRO_5012046920" evidence="3">
    <location>
        <begin position="31"/>
        <end position="283"/>
    </location>
</feature>
<feature type="compositionally biased region" description="Basic and acidic residues" evidence="2">
    <location>
        <begin position="85"/>
        <end position="106"/>
    </location>
</feature>